<dbReference type="InterPro" id="IPR046058">
    <property type="entry name" value="WbuC_cupin"/>
</dbReference>
<dbReference type="Gene3D" id="2.60.120.10">
    <property type="entry name" value="Jelly Rolls"/>
    <property type="match status" value="1"/>
</dbReference>
<evidence type="ECO:0000313" key="2">
    <source>
        <dbReference type="EMBL" id="UWN58277.1"/>
    </source>
</evidence>
<feature type="domain" description="Cupin fold metalloprotein WbuC cupin" evidence="1">
    <location>
        <begin position="4"/>
        <end position="86"/>
    </location>
</feature>
<proteinExistence type="predicted"/>
<dbReference type="Pfam" id="PF19480">
    <property type="entry name" value="DUF6016"/>
    <property type="match status" value="1"/>
</dbReference>
<reference evidence="2" key="1">
    <citation type="journal article" date="2022" name="Cell">
        <title>Design, construction, and in vivo augmentation of a complex gut microbiome.</title>
        <authorList>
            <person name="Cheng A.G."/>
            <person name="Ho P.Y."/>
            <person name="Aranda-Diaz A."/>
            <person name="Jain S."/>
            <person name="Yu F.B."/>
            <person name="Meng X."/>
            <person name="Wang M."/>
            <person name="Iakiviak M."/>
            <person name="Nagashima K."/>
            <person name="Zhao A."/>
            <person name="Murugkar P."/>
            <person name="Patil A."/>
            <person name="Atabakhsh K."/>
            <person name="Weakley A."/>
            <person name="Yan J."/>
            <person name="Brumbaugh A.R."/>
            <person name="Higginbottom S."/>
            <person name="Dimas A."/>
            <person name="Shiver A.L."/>
            <person name="Deutschbauer A."/>
            <person name="Neff N."/>
            <person name="Sonnenburg J.L."/>
            <person name="Huang K.C."/>
            <person name="Fischbach M.A."/>
        </authorList>
    </citation>
    <scope>NUCLEOTIDE SEQUENCE</scope>
    <source>
        <strain evidence="2">AP11</strain>
    </source>
</reference>
<accession>A0ABY5V4N6</accession>
<dbReference type="Proteomes" id="UP001059295">
    <property type="component" value="Chromosome"/>
</dbReference>
<dbReference type="CDD" id="cd07005">
    <property type="entry name" value="cupin_WbuC-like"/>
    <property type="match status" value="1"/>
</dbReference>
<dbReference type="SUPFAM" id="SSF51182">
    <property type="entry name" value="RmlC-like cupins"/>
    <property type="match status" value="1"/>
</dbReference>
<keyword evidence="3" id="KW-1185">Reference proteome</keyword>
<dbReference type="EMBL" id="CP102294">
    <property type="protein sequence ID" value="UWN58277.1"/>
    <property type="molecule type" value="Genomic_DNA"/>
</dbReference>
<name>A0ABY5V4N6_9BACT</name>
<evidence type="ECO:0000259" key="1">
    <source>
        <dbReference type="Pfam" id="PF19480"/>
    </source>
</evidence>
<evidence type="ECO:0000313" key="3">
    <source>
        <dbReference type="Proteomes" id="UP001059295"/>
    </source>
</evidence>
<dbReference type="NCBIfam" id="TIGR04366">
    <property type="entry name" value="cupin_WbuC"/>
    <property type="match status" value="1"/>
</dbReference>
<sequence>MVLIDDDLLDRTSEKALRAPRLRMNHNFHTREDEPVNRLLNAMEPGTYLPVHRHTAPPKSESIVVLRGRLAAFVFDDRGRIAQRAVVDPSLGVYGFDIAPGVWHGSLVLEPGTVVFEVKPGPYVPVGAVDLAPWTPAADDAEAVGRFLAWLREQVPPSE</sequence>
<gene>
    <name evidence="2" type="ORF">NQ491_06305</name>
</gene>
<dbReference type="InterPro" id="IPR014710">
    <property type="entry name" value="RmlC-like_jellyroll"/>
</dbReference>
<protein>
    <submittedName>
        <fullName evidence="2">WbuC family cupin fold metalloprotein</fullName>
    </submittedName>
</protein>
<dbReference type="InterPro" id="IPR011051">
    <property type="entry name" value="RmlC_Cupin_sf"/>
</dbReference>
<organism evidence="2 3">
    <name type="scientific">Alistipes ihumii AP11</name>
    <dbReference type="NCBI Taxonomy" id="1211813"/>
    <lineage>
        <taxon>Bacteria</taxon>
        <taxon>Pseudomonadati</taxon>
        <taxon>Bacteroidota</taxon>
        <taxon>Bacteroidia</taxon>
        <taxon>Bacteroidales</taxon>
        <taxon>Rikenellaceae</taxon>
        <taxon>Alistipes</taxon>
    </lineage>
</organism>
<dbReference type="InterPro" id="IPR027565">
    <property type="entry name" value="Cupin_WbuC"/>
</dbReference>